<evidence type="ECO:0000256" key="3">
    <source>
        <dbReference type="SAM" id="Phobius"/>
    </source>
</evidence>
<feature type="compositionally biased region" description="Basic residues" evidence="2">
    <location>
        <begin position="312"/>
        <end position="328"/>
    </location>
</feature>
<keyword evidence="3" id="KW-0812">Transmembrane</keyword>
<evidence type="ECO:0000256" key="1">
    <source>
        <dbReference type="SAM" id="Coils"/>
    </source>
</evidence>
<dbReference type="OrthoDB" id="6249413at2759"/>
<feature type="coiled-coil region" evidence="1">
    <location>
        <begin position="408"/>
        <end position="435"/>
    </location>
</feature>
<dbReference type="GeneID" id="24593252"/>
<reference evidence="4" key="1">
    <citation type="journal article" date="2012" name="Nat. Genet.">
        <title>Whole-genome sequence of Schistosoma haematobium.</title>
        <authorList>
            <person name="Young N.D."/>
            <person name="Jex A.R."/>
            <person name="Li B."/>
            <person name="Liu S."/>
            <person name="Yang L."/>
            <person name="Xiong Z."/>
            <person name="Li Y."/>
            <person name="Cantacessi C."/>
            <person name="Hall R.S."/>
            <person name="Xu X."/>
            <person name="Chen F."/>
            <person name="Wu X."/>
            <person name="Zerlotini A."/>
            <person name="Oliveira G."/>
            <person name="Hofmann A."/>
            <person name="Zhang G."/>
            <person name="Fang X."/>
            <person name="Kang Y."/>
            <person name="Campbell B.E."/>
            <person name="Loukas A."/>
            <person name="Ranganathan S."/>
            <person name="Rollinson D."/>
            <person name="Rinaldi G."/>
            <person name="Brindley P.J."/>
            <person name="Yang H."/>
            <person name="Wang J."/>
            <person name="Wang J."/>
            <person name="Gasser R.B."/>
        </authorList>
    </citation>
    <scope>NUCLEOTIDE SEQUENCE</scope>
</reference>
<keyword evidence="4" id="KW-0489">Methyltransferase</keyword>
<keyword evidence="4" id="KW-0808">Transferase</keyword>
<keyword evidence="3" id="KW-1133">Transmembrane helix</keyword>
<dbReference type="RefSeq" id="XP_035589996.1">
    <property type="nucleotide sequence ID" value="XM_035731704.2"/>
</dbReference>
<comment type="caution">
    <text evidence="4">The sequence shown here is derived from an EMBL/GenBank/DDBJ whole genome shotgun (WGS) entry which is preliminary data.</text>
</comment>
<organism evidence="4 5">
    <name type="scientific">Schistosoma haematobium</name>
    <name type="common">Blood fluke</name>
    <dbReference type="NCBI Taxonomy" id="6185"/>
    <lineage>
        <taxon>Eukaryota</taxon>
        <taxon>Metazoa</taxon>
        <taxon>Spiralia</taxon>
        <taxon>Lophotrochozoa</taxon>
        <taxon>Platyhelminthes</taxon>
        <taxon>Trematoda</taxon>
        <taxon>Digenea</taxon>
        <taxon>Strigeidida</taxon>
        <taxon>Schistosomatoidea</taxon>
        <taxon>Schistosomatidae</taxon>
        <taxon>Schistosoma</taxon>
    </lineage>
</organism>
<gene>
    <name evidence="4" type="primary">ASH2L_1</name>
    <name evidence="4" type="ORF">MS3_00002326</name>
</gene>
<dbReference type="GO" id="GO:0032259">
    <property type="term" value="P:methylation"/>
    <property type="evidence" value="ECO:0007669"/>
    <property type="project" value="UniProtKB-KW"/>
</dbReference>
<dbReference type="CTD" id="24593252"/>
<reference evidence="4" key="2">
    <citation type="journal article" date="2019" name="Gigascience">
        <title>High-quality Schistosoma haematobium genome achieved by single-molecule and long-range sequencing.</title>
        <authorList>
            <person name="Stroehlein A.J."/>
            <person name="Korhonen P.K."/>
            <person name="Chong T.M."/>
            <person name="Lim Y.L."/>
            <person name="Chan K.G."/>
            <person name="Webster B."/>
            <person name="Rollinson D."/>
            <person name="Brindley P.J."/>
            <person name="Gasser R.B."/>
            <person name="Young N.D."/>
        </authorList>
    </citation>
    <scope>NUCLEOTIDE SEQUENCE</scope>
</reference>
<feature type="region of interest" description="Disordered" evidence="2">
    <location>
        <begin position="312"/>
        <end position="335"/>
    </location>
</feature>
<keyword evidence="5" id="KW-1185">Reference proteome</keyword>
<evidence type="ECO:0000313" key="4">
    <source>
        <dbReference type="EMBL" id="KAH9596745.1"/>
    </source>
</evidence>
<feature type="transmembrane region" description="Helical" evidence="3">
    <location>
        <begin position="203"/>
        <end position="230"/>
    </location>
</feature>
<proteinExistence type="predicted"/>
<evidence type="ECO:0000256" key="2">
    <source>
        <dbReference type="SAM" id="MobiDB-lite"/>
    </source>
</evidence>
<dbReference type="GO" id="GO:0008168">
    <property type="term" value="F:methyltransferase activity"/>
    <property type="evidence" value="ECO:0007669"/>
    <property type="project" value="UniProtKB-KW"/>
</dbReference>
<protein>
    <submittedName>
        <fullName evidence="4">Set1/Ash2 histone methyltransferase complex subunit ASH2</fullName>
    </submittedName>
</protein>
<reference evidence="4" key="3">
    <citation type="submission" date="2021-06" db="EMBL/GenBank/DDBJ databases">
        <title>Chromosome-level genome assembly for S. haematobium.</title>
        <authorList>
            <person name="Stroehlein A.J."/>
        </authorList>
    </citation>
    <scope>NUCLEOTIDE SEQUENCE</scope>
</reference>
<name>A0A6A5DKS3_SCHHA</name>
<dbReference type="Proteomes" id="UP000471633">
    <property type="component" value="Unassembled WGS sequence"/>
</dbReference>
<accession>A0A6A5DKS3</accession>
<dbReference type="KEGG" id="shx:MS3_00002326"/>
<dbReference type="AlphaFoldDB" id="A0A6A5DKS3"/>
<evidence type="ECO:0000313" key="5">
    <source>
        <dbReference type="Proteomes" id="UP000471633"/>
    </source>
</evidence>
<reference evidence="4" key="4">
    <citation type="journal article" date="2022" name="PLoS Pathog.">
        <title>Chromosome-level genome of Schistosoma haematobium underpins genome-wide explorations of molecular variation.</title>
        <authorList>
            <person name="Stroehlein A.J."/>
            <person name="Korhonen P.K."/>
            <person name="Lee V.V."/>
            <person name="Ralph S.A."/>
            <person name="Mentink-Kane M."/>
            <person name="You H."/>
            <person name="McManus D.P."/>
            <person name="Tchuente L.T."/>
            <person name="Stothard J.R."/>
            <person name="Kaur P."/>
            <person name="Dudchenko O."/>
            <person name="Aiden E.L."/>
            <person name="Yang B."/>
            <person name="Yang H."/>
            <person name="Emery A.M."/>
            <person name="Webster B.L."/>
            <person name="Brindley P.J."/>
            <person name="Rollinson D."/>
            <person name="Chang B.C.H."/>
            <person name="Gasser R.B."/>
            <person name="Young N.D."/>
        </authorList>
    </citation>
    <scope>NUCLEOTIDE SEQUENCE</scope>
</reference>
<dbReference type="EMBL" id="AMPZ03000001">
    <property type="protein sequence ID" value="KAH9596745.1"/>
    <property type="molecule type" value="Genomic_DNA"/>
</dbReference>
<keyword evidence="3" id="KW-0472">Membrane</keyword>
<keyword evidence="1" id="KW-0175">Coiled coil</keyword>
<sequence>MPIKSKNLSEKADDGYSLLSYFKVLPGYSDNRRLKATWDWSSMEVAQNLLQQAKILYYNDLDVDLIGQEIIQDYQIKEFDLTNLHPDTKYLICFRVTRKRFVSSSIPSSSSSSSPSLYIQSNGTIATLTPTFKSSIHHQNKTNIINNMSDNLQYKQKINNPMISYQNISFLSRSHRQQSSINIPKLDNEYVAEMKCQVTFTRFLHWTAVLCSLIGIVIALLLSIMIFSILKSRAYKIKQSERKMYFNQKGELLLIGHKKVGDIHDDDNDDDEEENNLLNSNKVPHFCHYSHPHYQHHHHHHHHHHYYEQHHLHHPHPHSHHHHHHHHHLPQEHVQNQHIHYHCRSNSSKKTSIRKQEPCNYNKMISSSPLSLSTCYKSSSSTSDKLGKMKDKNIKLNIPSEVKEDNEMNISKQQLEDWENTLKNIETDNTIIIEKDNMLNSITKPVTYSINTDITNDINHSNNNNNESTMNNIKIQKTSESILPNPIMESKRTVSFKDDTTTTTSSTTNTTTIITTTNNIANTPTLNNNIDSNNNSNNINDGIRQNSILESNNSNQLTSLDSNNDELNNNDFIKPISISLTESSLIHFRHHIPEYTQMDNNNNNRLQSNNPSSYFEIKSPLLKEYEQKSFTSMHPVVNENENNNNTTDDNPQINDNRMIQIVTNKLNTNEVTVQLPITPNNSPINTIGKNSTVSIPGISTSDNDGKHFISNNENWFITPSGSTSNVLVDKNEQKSIFCTQIIETL</sequence>